<dbReference type="InterPro" id="IPR013509">
    <property type="entry name" value="RNR_lsu_N"/>
</dbReference>
<dbReference type="CDD" id="cd02888">
    <property type="entry name" value="RNR_II_dimer"/>
    <property type="match status" value="1"/>
</dbReference>
<dbReference type="SUPFAM" id="SSF51998">
    <property type="entry name" value="PFL-like glycyl radical enzymes"/>
    <property type="match status" value="1"/>
</dbReference>
<comment type="similarity">
    <text evidence="2 14">Belongs to the ribonucleoside diphosphate reductase class-2 family.</text>
</comment>
<proteinExistence type="inferred from homology"/>
<evidence type="ECO:0000256" key="9">
    <source>
        <dbReference type="ARBA" id="ARBA00023116"/>
    </source>
</evidence>
<dbReference type="EC" id="1.17.4.1" evidence="3 14"/>
<evidence type="ECO:0000256" key="8">
    <source>
        <dbReference type="ARBA" id="ARBA00023002"/>
    </source>
</evidence>
<accession>A0A1F5N9Y4</accession>
<feature type="compositionally biased region" description="Basic and acidic residues" evidence="15">
    <location>
        <begin position="654"/>
        <end position="668"/>
    </location>
</feature>
<dbReference type="InterPro" id="IPR013344">
    <property type="entry name" value="RNR_NrdJ/NrdZ"/>
</dbReference>
<dbReference type="GO" id="GO:0031419">
    <property type="term" value="F:cobalamin binding"/>
    <property type="evidence" value="ECO:0007669"/>
    <property type="project" value="UniProtKB-KW"/>
</dbReference>
<evidence type="ECO:0000313" key="19">
    <source>
        <dbReference type="EMBL" id="OGE74383.1"/>
    </source>
</evidence>
<evidence type="ECO:0000259" key="16">
    <source>
        <dbReference type="Pfam" id="PF00317"/>
    </source>
</evidence>
<dbReference type="InterPro" id="IPR024434">
    <property type="entry name" value="TSCPD_dom"/>
</dbReference>
<dbReference type="Gene3D" id="3.20.70.20">
    <property type="match status" value="1"/>
</dbReference>
<dbReference type="STRING" id="1817821.A2717_02475"/>
<comment type="caution">
    <text evidence="19">The sequence shown here is derived from an EMBL/GenBank/DDBJ whole genome shotgun (WGS) entry which is preliminary data.</text>
</comment>
<evidence type="ECO:0000256" key="10">
    <source>
        <dbReference type="ARBA" id="ARBA00023157"/>
    </source>
</evidence>
<dbReference type="PANTHER" id="PTHR43371">
    <property type="entry name" value="VITAMIN B12-DEPENDENT RIBONUCLEOTIDE REDUCTASE"/>
    <property type="match status" value="1"/>
</dbReference>
<keyword evidence="6 14" id="KW-0237">DNA synthesis</keyword>
<evidence type="ECO:0000256" key="14">
    <source>
        <dbReference type="RuleBase" id="RU364064"/>
    </source>
</evidence>
<dbReference type="NCBIfam" id="TIGR02504">
    <property type="entry name" value="NrdJ_Z"/>
    <property type="match status" value="1"/>
</dbReference>
<evidence type="ECO:0000256" key="3">
    <source>
        <dbReference type="ARBA" id="ARBA00012274"/>
    </source>
</evidence>
<dbReference type="GO" id="GO:0009263">
    <property type="term" value="P:deoxyribonucleotide biosynthetic process"/>
    <property type="evidence" value="ECO:0007669"/>
    <property type="project" value="UniProtKB-KW"/>
</dbReference>
<evidence type="ECO:0000256" key="11">
    <source>
        <dbReference type="ARBA" id="ARBA00023285"/>
    </source>
</evidence>
<evidence type="ECO:0000256" key="7">
    <source>
        <dbReference type="ARBA" id="ARBA00022741"/>
    </source>
</evidence>
<feature type="domain" description="Ribonucleotide reductase large subunit N-terminal" evidence="16">
    <location>
        <begin position="87"/>
        <end position="145"/>
    </location>
</feature>
<keyword evidence="11 14" id="KW-0170">Cobalt</keyword>
<evidence type="ECO:0000256" key="6">
    <source>
        <dbReference type="ARBA" id="ARBA00022634"/>
    </source>
</evidence>
<sequence length="920" mass="102232">MQQKENLQQRKVNSLAELGEKIFLDRYAIKDAKKETLAVGDTVVVCVNLKTGQREIGTVERIDREEKQVAVKLRDGSIETRAIEHIDKPLETVPEQMFERIAQHIASVEATPELQAEWQGRFRELMDDWKYVPAGRIFTGAGTGQHLTYYNCYVIPSPKDSRGGIFETLGQMAEIMSRGGGVGINVSTLRPRYAYVKGVNGRSSGAVSWASLYSFVTGLIEQGGSRRGALMLILNVWHPDVIDFINSKKEAGKITNANISVGITDDFMQAVKEDKSWDLVFPDTSDPLYKEAWDGNINRWKEIGGKVIKHKTVRAQDIWDNIITSAWGSAEPGMYFIDRANYYSNSYYYADLPCTNPCGEQPLPAWGVCNLGHINLAKHVDDNSPAAGKDVDWNKLKRTVQDAVRFQDNVIDSTPYFFDENYQQQMSERRVGMGTIGLAEMLIKLELRYGSESAVEFIDKLYRFISITAYETSVDLAREKGAFSKFDAEKFLQSGFMQRMPEYIRHLVRSYGIRNVTILTQAPTGTVGTMVGTSTGIEPFFSWTYFRKSRLGVHQEHIQLAQDWLAAHPGSELPEHFVTAMELAPEEHVKVQAAVQRWTDSAISKTVNAPEDYTVEQTKKLYEMMYDLGCKGGTIYRDGSRDEQILAIDHKKLGKDASDQVENGKRSDASVGVPSAQTIPQPAPEPTPAPMPTPEPTPAPMPAPAPHPQTPAAPQMTRQPSPTAQAVGGLAQVSPRKRPDVMQGSTYKVATAYGNLYVTVNEDEYGPFEVFSQLGKAGGFFGAQTEAICRMISLSLRSGISLQNVIDQLKGIRGPDPVFHNGERILSLPDAVANVLENHLKRGQQTLQLEIPQPVETPKLVQEPIFQAVTQEMNTGKLEFVKSKTSVADLGHAPVCMMCGNMLRMAEGCQKCESCGWSKC</sequence>
<dbReference type="AlphaFoldDB" id="A0A1F5N9Y4"/>
<evidence type="ECO:0000259" key="18">
    <source>
        <dbReference type="Pfam" id="PF12637"/>
    </source>
</evidence>
<evidence type="ECO:0000256" key="13">
    <source>
        <dbReference type="ARBA" id="ARBA00047754"/>
    </source>
</evidence>
<feature type="region of interest" description="Disordered" evidence="15">
    <location>
        <begin position="654"/>
        <end position="739"/>
    </location>
</feature>
<dbReference type="InterPro" id="IPR050862">
    <property type="entry name" value="RdRp_reductase_class-2"/>
</dbReference>
<keyword evidence="9" id="KW-0215">Deoxyribonucleotide synthesis</keyword>
<dbReference type="PRINTS" id="PR01183">
    <property type="entry name" value="RIBORDTASEM1"/>
</dbReference>
<dbReference type="GO" id="GO:0004748">
    <property type="term" value="F:ribonucleoside-diphosphate reductase activity, thioredoxin disulfide as acceptor"/>
    <property type="evidence" value="ECO:0007669"/>
    <property type="project" value="UniProtKB-EC"/>
</dbReference>
<evidence type="ECO:0000313" key="20">
    <source>
        <dbReference type="Proteomes" id="UP000177610"/>
    </source>
</evidence>
<dbReference type="Pfam" id="PF00317">
    <property type="entry name" value="Ribonuc_red_lgN"/>
    <property type="match status" value="1"/>
</dbReference>
<reference evidence="19 20" key="1">
    <citation type="journal article" date="2016" name="Nat. Commun.">
        <title>Thousands of microbial genomes shed light on interconnected biogeochemical processes in an aquifer system.</title>
        <authorList>
            <person name="Anantharaman K."/>
            <person name="Brown C.T."/>
            <person name="Hug L.A."/>
            <person name="Sharon I."/>
            <person name="Castelle C.J."/>
            <person name="Probst A.J."/>
            <person name="Thomas B.C."/>
            <person name="Singh A."/>
            <person name="Wilkins M.J."/>
            <person name="Karaoz U."/>
            <person name="Brodie E.L."/>
            <person name="Williams K.H."/>
            <person name="Hubbard S.S."/>
            <person name="Banfield J.F."/>
        </authorList>
    </citation>
    <scope>NUCLEOTIDE SEQUENCE [LARGE SCALE GENOMIC DNA]</scope>
</reference>
<comment type="function">
    <text evidence="12 14">Catalyzes the reduction of ribonucleotides to deoxyribonucleotides. May function to provide a pool of deoxyribonucleotide precursors for DNA repair during oxygen limitation and/or for immediate growth after restoration of oxygen.</text>
</comment>
<keyword evidence="8 14" id="KW-0560">Oxidoreductase</keyword>
<dbReference type="GO" id="GO:0071897">
    <property type="term" value="P:DNA biosynthetic process"/>
    <property type="evidence" value="ECO:0007669"/>
    <property type="project" value="UniProtKB-KW"/>
</dbReference>
<keyword evidence="10" id="KW-1015">Disulfide bond</keyword>
<keyword evidence="5 14" id="KW-0846">Cobalamin</keyword>
<dbReference type="Pfam" id="PF02867">
    <property type="entry name" value="Ribonuc_red_lgC"/>
    <property type="match status" value="1"/>
</dbReference>
<evidence type="ECO:0000256" key="1">
    <source>
        <dbReference type="ARBA" id="ARBA00001922"/>
    </source>
</evidence>
<keyword evidence="7 14" id="KW-0547">Nucleotide-binding</keyword>
<evidence type="ECO:0000256" key="4">
    <source>
        <dbReference type="ARBA" id="ARBA00014409"/>
    </source>
</evidence>
<comment type="catalytic activity">
    <reaction evidence="13 14">
        <text>a 2'-deoxyribonucleoside 5'-diphosphate + [thioredoxin]-disulfide + H2O = a ribonucleoside 5'-diphosphate + [thioredoxin]-dithiol</text>
        <dbReference type="Rhea" id="RHEA:23252"/>
        <dbReference type="Rhea" id="RHEA-COMP:10698"/>
        <dbReference type="Rhea" id="RHEA-COMP:10700"/>
        <dbReference type="ChEBI" id="CHEBI:15377"/>
        <dbReference type="ChEBI" id="CHEBI:29950"/>
        <dbReference type="ChEBI" id="CHEBI:50058"/>
        <dbReference type="ChEBI" id="CHEBI:57930"/>
        <dbReference type="ChEBI" id="CHEBI:73316"/>
        <dbReference type="EC" id="1.17.4.1"/>
    </reaction>
</comment>
<name>A0A1F5N9Y4_9BACT</name>
<feature type="domain" description="Ribonucleotide reductase large subunit C-terminal" evidence="17">
    <location>
        <begin position="152"/>
        <end position="636"/>
    </location>
</feature>
<feature type="compositionally biased region" description="Pro residues" evidence="15">
    <location>
        <begin position="681"/>
        <end position="711"/>
    </location>
</feature>
<dbReference type="Proteomes" id="UP000177610">
    <property type="component" value="Unassembled WGS sequence"/>
</dbReference>
<comment type="cofactor">
    <cofactor evidence="1 14">
        <name>adenosylcob(III)alamin</name>
        <dbReference type="ChEBI" id="CHEBI:18408"/>
    </cofactor>
</comment>
<organism evidence="19 20">
    <name type="scientific">Candidatus Doudnabacteria bacterium RIFCSPHIGHO2_01_FULL_41_86</name>
    <dbReference type="NCBI Taxonomy" id="1817821"/>
    <lineage>
        <taxon>Bacteria</taxon>
        <taxon>Candidatus Doudnaibacteriota</taxon>
    </lineage>
</organism>
<evidence type="ECO:0000259" key="17">
    <source>
        <dbReference type="Pfam" id="PF02867"/>
    </source>
</evidence>
<dbReference type="Pfam" id="PF12637">
    <property type="entry name" value="TSCPD"/>
    <property type="match status" value="1"/>
</dbReference>
<evidence type="ECO:0000256" key="15">
    <source>
        <dbReference type="SAM" id="MobiDB-lite"/>
    </source>
</evidence>
<protein>
    <recommendedName>
        <fullName evidence="4 14">Vitamin B12-dependent ribonucleotide reductase</fullName>
        <ecNumber evidence="3 14">1.17.4.1</ecNumber>
    </recommendedName>
</protein>
<evidence type="ECO:0000256" key="12">
    <source>
        <dbReference type="ARBA" id="ARBA00025437"/>
    </source>
</evidence>
<dbReference type="InterPro" id="IPR000788">
    <property type="entry name" value="RNR_lg_C"/>
</dbReference>
<evidence type="ECO:0000256" key="2">
    <source>
        <dbReference type="ARBA" id="ARBA00007405"/>
    </source>
</evidence>
<gene>
    <name evidence="19" type="ORF">A2717_02475</name>
</gene>
<dbReference type="EMBL" id="MFEH01000001">
    <property type="protein sequence ID" value="OGE74383.1"/>
    <property type="molecule type" value="Genomic_DNA"/>
</dbReference>
<dbReference type="PANTHER" id="PTHR43371:SF1">
    <property type="entry name" value="RIBONUCLEOSIDE-DIPHOSPHATE REDUCTASE"/>
    <property type="match status" value="1"/>
</dbReference>
<feature type="domain" description="TSCPD" evidence="18">
    <location>
        <begin position="738"/>
        <end position="840"/>
    </location>
</feature>
<evidence type="ECO:0000256" key="5">
    <source>
        <dbReference type="ARBA" id="ARBA00022628"/>
    </source>
</evidence>
<dbReference type="GO" id="GO:0005524">
    <property type="term" value="F:ATP binding"/>
    <property type="evidence" value="ECO:0007669"/>
    <property type="project" value="InterPro"/>
</dbReference>